<sequence>MLLLAAVGGSFLLRRRGEGMTLLRHAALWGLIFFGVLAVIGLWGDIRSTVMPRQQVMEDGARIEVPRGRDGHFHLTLEVDGTPVSFIVDTGASNVVLSREDARAIGLDPDELPYFGQAMTANGLVRTARVRLEEVRFGPHAERNVTAWVSEGEMPGSLLGMDYLRRFERLEIAGDRMILTR</sequence>
<accession>A0A212A7Y5</accession>
<dbReference type="PROSITE" id="PS50175">
    <property type="entry name" value="ASP_PROT_RETROV"/>
    <property type="match status" value="1"/>
</dbReference>
<dbReference type="PROSITE" id="PS00141">
    <property type="entry name" value="ASP_PROTEASE"/>
    <property type="match status" value="1"/>
</dbReference>
<keyword evidence="1" id="KW-0378">Hydrolase</keyword>
<proteinExistence type="predicted"/>
<feature type="transmembrane region" description="Helical" evidence="2">
    <location>
        <begin position="27"/>
        <end position="44"/>
    </location>
</feature>
<dbReference type="CDD" id="cd05483">
    <property type="entry name" value="retropepsin_like_bacteria"/>
    <property type="match status" value="1"/>
</dbReference>
<dbReference type="AlphaFoldDB" id="A0A212A7Y5"/>
<dbReference type="InterPro" id="IPR001995">
    <property type="entry name" value="Peptidase_A2_cat"/>
</dbReference>
<keyword evidence="5" id="KW-1185">Reference proteome</keyword>
<evidence type="ECO:0000313" key="5">
    <source>
        <dbReference type="Proteomes" id="UP000196878"/>
    </source>
</evidence>
<dbReference type="OrthoDB" id="7595324at2"/>
<dbReference type="InterPro" id="IPR001969">
    <property type="entry name" value="Aspartic_peptidase_AS"/>
</dbReference>
<dbReference type="SUPFAM" id="SSF50630">
    <property type="entry name" value="Acid proteases"/>
    <property type="match status" value="1"/>
</dbReference>
<protein>
    <submittedName>
        <fullName evidence="4">TIGR02281 family clan AA aspartic protease</fullName>
    </submittedName>
</protein>
<evidence type="ECO:0000256" key="2">
    <source>
        <dbReference type="SAM" id="Phobius"/>
    </source>
</evidence>
<keyword evidence="2" id="KW-0472">Membrane</keyword>
<dbReference type="Pfam" id="PF13650">
    <property type="entry name" value="Asp_protease_2"/>
    <property type="match status" value="1"/>
</dbReference>
<reference evidence="4 5" key="1">
    <citation type="submission" date="2016-12" db="EMBL/GenBank/DDBJ databases">
        <title>Comparison of Traditional DNA-DNA Hybridization with In Silico Genomic Analysis.</title>
        <authorList>
            <person name="Nicholson A.C."/>
            <person name="Humrighouse B.W."/>
            <person name="Graziano J."/>
            <person name="Lasker B."/>
            <person name="Whitney A.M."/>
            <person name="Mcquiston J.R."/>
        </authorList>
    </citation>
    <scope>NUCLEOTIDE SEQUENCE [LARGE SCALE GENOMIC DNA]</scope>
    <source>
        <strain evidence="4 5">H2240</strain>
    </source>
</reference>
<dbReference type="InterPro" id="IPR034122">
    <property type="entry name" value="Retropepsin-like_bacterial"/>
</dbReference>
<dbReference type="NCBIfam" id="TIGR02281">
    <property type="entry name" value="clan_AA_DTGA"/>
    <property type="match status" value="1"/>
</dbReference>
<comment type="caution">
    <text evidence="4">The sequence shown here is derived from an EMBL/GenBank/DDBJ whole genome shotgun (WGS) entry which is preliminary data.</text>
</comment>
<evidence type="ECO:0000259" key="3">
    <source>
        <dbReference type="PROSITE" id="PS50175"/>
    </source>
</evidence>
<name>A0A212A7Y5_9RHOB</name>
<gene>
    <name evidence="4" type="ORF">CDV49_16405</name>
</gene>
<keyword evidence="2" id="KW-1133">Transmembrane helix</keyword>
<organism evidence="4 5">
    <name type="scientific">Haematobacter genomosp. 1</name>
    <dbReference type="NCBI Taxonomy" id="366618"/>
    <lineage>
        <taxon>Bacteria</taxon>
        <taxon>Pseudomonadati</taxon>
        <taxon>Pseudomonadota</taxon>
        <taxon>Alphaproteobacteria</taxon>
        <taxon>Rhodobacterales</taxon>
        <taxon>Paracoccaceae</taxon>
        <taxon>Haematobacter</taxon>
    </lineage>
</organism>
<keyword evidence="2" id="KW-0812">Transmembrane</keyword>
<dbReference type="InterPro" id="IPR021109">
    <property type="entry name" value="Peptidase_aspartic_dom_sf"/>
</dbReference>
<dbReference type="GO" id="GO:0006508">
    <property type="term" value="P:proteolysis"/>
    <property type="evidence" value="ECO:0007669"/>
    <property type="project" value="UniProtKB-KW"/>
</dbReference>
<feature type="domain" description="Peptidase A2" evidence="3">
    <location>
        <begin position="84"/>
        <end position="163"/>
    </location>
</feature>
<evidence type="ECO:0000256" key="1">
    <source>
        <dbReference type="ARBA" id="ARBA00022801"/>
    </source>
</evidence>
<dbReference type="Proteomes" id="UP000196878">
    <property type="component" value="Unassembled WGS sequence"/>
</dbReference>
<dbReference type="GO" id="GO:0004190">
    <property type="term" value="F:aspartic-type endopeptidase activity"/>
    <property type="evidence" value="ECO:0007669"/>
    <property type="project" value="InterPro"/>
</dbReference>
<evidence type="ECO:0000313" key="4">
    <source>
        <dbReference type="EMBL" id="OWJ75894.1"/>
    </source>
</evidence>
<keyword evidence="4" id="KW-0645">Protease</keyword>
<dbReference type="Gene3D" id="2.40.70.10">
    <property type="entry name" value="Acid Proteases"/>
    <property type="match status" value="1"/>
</dbReference>
<dbReference type="EMBL" id="NIPW01000034">
    <property type="protein sequence ID" value="OWJ75894.1"/>
    <property type="molecule type" value="Genomic_DNA"/>
</dbReference>
<dbReference type="InterPro" id="IPR011969">
    <property type="entry name" value="Clan_AA_Asp_peptidase_C"/>
</dbReference>